<gene>
    <name evidence="1" type="ORF">MG293_014053</name>
</gene>
<accession>A0AAD4TZJ3</accession>
<sequence length="167" mass="19570">MLETCSWEKRNSWAMETFLRNLRLKRKPCDLPGGTLRCCRAVQRFANPEHKTVSRSSGIYKTTRMKVPEREHLSLFDICHLGKTECVLSTESMYMAFFQEKGKQEDSLSQVWNPTAVLPPTQPVYFTYLHTQQQTMYLKGNRNERRHRLPLGPYKLTGQKMLHTSID</sequence>
<name>A0AAD4TZJ3_OVIAM</name>
<organism evidence="1 2">
    <name type="scientific">Ovis ammon polii</name>
    <dbReference type="NCBI Taxonomy" id="230172"/>
    <lineage>
        <taxon>Eukaryota</taxon>
        <taxon>Metazoa</taxon>
        <taxon>Chordata</taxon>
        <taxon>Craniata</taxon>
        <taxon>Vertebrata</taxon>
        <taxon>Euteleostomi</taxon>
        <taxon>Mammalia</taxon>
        <taxon>Eutheria</taxon>
        <taxon>Laurasiatheria</taxon>
        <taxon>Artiodactyla</taxon>
        <taxon>Ruminantia</taxon>
        <taxon>Pecora</taxon>
        <taxon>Bovidae</taxon>
        <taxon>Caprinae</taxon>
        <taxon>Ovis</taxon>
    </lineage>
</organism>
<comment type="caution">
    <text evidence="1">The sequence shown here is derived from an EMBL/GenBank/DDBJ whole genome shotgun (WGS) entry which is preliminary data.</text>
</comment>
<dbReference type="AlphaFoldDB" id="A0AAD4TZJ3"/>
<dbReference type="EMBL" id="JAKZEL010000017">
    <property type="protein sequence ID" value="KAI4535726.1"/>
    <property type="molecule type" value="Genomic_DNA"/>
</dbReference>
<proteinExistence type="predicted"/>
<protein>
    <submittedName>
        <fullName evidence="1">Uncharacterized protein</fullName>
    </submittedName>
</protein>
<evidence type="ECO:0000313" key="2">
    <source>
        <dbReference type="Proteomes" id="UP001214576"/>
    </source>
</evidence>
<keyword evidence="2" id="KW-1185">Reference proteome</keyword>
<evidence type="ECO:0000313" key="1">
    <source>
        <dbReference type="EMBL" id="KAI4535726.1"/>
    </source>
</evidence>
<reference evidence="1" key="1">
    <citation type="submission" date="2022-03" db="EMBL/GenBank/DDBJ databases">
        <title>Genomic analyses of argali, domestic sheep and their hybrids provide insights into chromosomal evolution, heterosis and genetic basis of agronomic traits.</title>
        <authorList>
            <person name="Li M."/>
        </authorList>
    </citation>
    <scope>NUCLEOTIDE SEQUENCE</scope>
    <source>
        <strain evidence="1">CAU-MHL-2022a</strain>
        <tissue evidence="1">Skin</tissue>
    </source>
</reference>
<dbReference type="Proteomes" id="UP001214576">
    <property type="component" value="Unassembled WGS sequence"/>
</dbReference>